<dbReference type="Proteomes" id="UP001214638">
    <property type="component" value="Unassembled WGS sequence"/>
</dbReference>
<reference evidence="1" key="1">
    <citation type="journal article" date="2023" name="Nat. Microbiol.">
        <title>Babesia duncani multi-omics identifies virulence factors and drug targets.</title>
        <authorList>
            <person name="Singh P."/>
            <person name="Lonardi S."/>
            <person name="Liang Q."/>
            <person name="Vydyam P."/>
            <person name="Khabirova E."/>
            <person name="Fang T."/>
            <person name="Gihaz S."/>
            <person name="Thekkiniath J."/>
            <person name="Munshi M."/>
            <person name="Abel S."/>
            <person name="Ciampossin L."/>
            <person name="Batugedara G."/>
            <person name="Gupta M."/>
            <person name="Lu X.M."/>
            <person name="Lenz T."/>
            <person name="Chakravarty S."/>
            <person name="Cornillot E."/>
            <person name="Hu Y."/>
            <person name="Ma W."/>
            <person name="Gonzalez L.M."/>
            <person name="Sanchez S."/>
            <person name="Estrada K."/>
            <person name="Sanchez-Flores A."/>
            <person name="Montero E."/>
            <person name="Harb O.S."/>
            <person name="Le Roch K.G."/>
            <person name="Mamoun C.B."/>
        </authorList>
    </citation>
    <scope>NUCLEOTIDE SEQUENCE</scope>
    <source>
        <strain evidence="1">WA1</strain>
    </source>
</reference>
<dbReference type="EMBL" id="JALLKP010000001">
    <property type="protein sequence ID" value="KAK2198314.1"/>
    <property type="molecule type" value="Genomic_DNA"/>
</dbReference>
<comment type="caution">
    <text evidence="1">The sequence shown here is derived from an EMBL/GenBank/DDBJ whole genome shotgun (WGS) entry which is preliminary data.</text>
</comment>
<dbReference type="AlphaFoldDB" id="A0AAD9PNV8"/>
<dbReference type="KEGG" id="bdw:94335623"/>
<sequence length="766" mass="87606">MYGNCQGNCTCTLCRLKTLKEGNLGPETTIKVLADVIKSLKLKRKLANGRDTIIDAEFWFALEYIFGINEHLVKLDRLDIGSLHHKKRLEASKDSSADECKYLKDFLRFDAISKHAHDTVLSTIHNLTRMENKLNAVRINSLKLLKQKHLDTLVKPCEGTGNDLDGVDYKQMLSNLNAIWHEKLTNLSKRLKIEFKRLVLNHCEEIKKSIPTRLPLQVSMMETTPPDPYATTTFEIQNDYYTQGMEAIKEFFKQQNITEETGPEYIARVSELNKRLLPRVVKAAQHLPIFTEAHVNALFDFDPNTPNKATSDDCGIGNGAQDKMSDFKFIKRTSLEFINCLRAVVGTQKKHYKNILLCMGNALDVFTLKSDVKNHLERGLSRMQIRNAAHSKALGDVYQSKMLWLQTDDLAGEEIDKMINEWFPRVTWTPFEADDDADVPVMQNKSSLLDLSDAKSTIWKHRLSQLNQRNGKHIENCSLAPFEYCSSLDSMPTTFTLKSLDFENYIPIKYTIKQNMDSQYSWLTSLAMVDDSPCQKRAFKSFNFLTKTWCFEGKEMNALILPLHANVPLSRQHELEQLKLKFQYKTDYLFPTLDEQLAEWEMKSTDKLPQSGDIYITYHSHLIGSIAIIFHLVTCDGTLANVPECEDPEAIQMHAKTLSREFEALDKIFTICNYYSVGMLYIPASLRCCFDINGQIVHGKDLTLACNQTTEMSMEYLTCLAVTIHLANCLNYNYPKSVCLIYPPHLRHTQLSLTATSTLTSRLVTI</sequence>
<name>A0AAD9PNV8_9APIC</name>
<proteinExistence type="predicted"/>
<dbReference type="GeneID" id="94335623"/>
<keyword evidence="2" id="KW-1185">Reference proteome</keyword>
<organism evidence="1 2">
    <name type="scientific">Babesia duncani</name>
    <dbReference type="NCBI Taxonomy" id="323732"/>
    <lineage>
        <taxon>Eukaryota</taxon>
        <taxon>Sar</taxon>
        <taxon>Alveolata</taxon>
        <taxon>Apicomplexa</taxon>
        <taxon>Aconoidasida</taxon>
        <taxon>Piroplasmida</taxon>
        <taxon>Babesiidae</taxon>
        <taxon>Babesia</taxon>
    </lineage>
</organism>
<evidence type="ECO:0000313" key="2">
    <source>
        <dbReference type="Proteomes" id="UP001214638"/>
    </source>
</evidence>
<accession>A0AAD9PNV8</accession>
<protein>
    <submittedName>
        <fullName evidence="1">Uncharacterized protein</fullName>
    </submittedName>
</protein>
<evidence type="ECO:0000313" key="1">
    <source>
        <dbReference type="EMBL" id="KAK2198314.1"/>
    </source>
</evidence>
<gene>
    <name evidence="1" type="ORF">BdWA1_001325</name>
</gene>
<dbReference type="RefSeq" id="XP_067805156.1">
    <property type="nucleotide sequence ID" value="XM_067946365.1"/>
</dbReference>